<gene>
    <name evidence="2" type="ORF">GF068_00925</name>
</gene>
<name>A0A6N7PEJ9_9BACT</name>
<evidence type="ECO:0000313" key="2">
    <source>
        <dbReference type="EMBL" id="MRG90493.1"/>
    </source>
</evidence>
<protein>
    <submittedName>
        <fullName evidence="2">Transcriptional regulator</fullName>
    </submittedName>
</protein>
<evidence type="ECO:0000313" key="3">
    <source>
        <dbReference type="Proteomes" id="UP000440224"/>
    </source>
</evidence>
<proteinExistence type="predicted"/>
<reference evidence="2 3" key="1">
    <citation type="submission" date="2019-10" db="EMBL/GenBank/DDBJ databases">
        <title>A soil myxobacterium in the family Polyangiaceae.</title>
        <authorList>
            <person name="Li Y."/>
            <person name="Wang J."/>
        </authorList>
    </citation>
    <scope>NUCLEOTIDE SEQUENCE [LARGE SCALE GENOMIC DNA]</scope>
    <source>
        <strain evidence="2 3">DSM 14734</strain>
    </source>
</reference>
<feature type="compositionally biased region" description="Basic residues" evidence="1">
    <location>
        <begin position="18"/>
        <end position="27"/>
    </location>
</feature>
<dbReference type="RefSeq" id="WP_153817404.1">
    <property type="nucleotide sequence ID" value="NZ_WJIE01000001.1"/>
</dbReference>
<organism evidence="2 3">
    <name type="scientific">Polyangium spumosum</name>
    <dbReference type="NCBI Taxonomy" id="889282"/>
    <lineage>
        <taxon>Bacteria</taxon>
        <taxon>Pseudomonadati</taxon>
        <taxon>Myxococcota</taxon>
        <taxon>Polyangia</taxon>
        <taxon>Polyangiales</taxon>
        <taxon>Polyangiaceae</taxon>
        <taxon>Polyangium</taxon>
    </lineage>
</organism>
<evidence type="ECO:0000256" key="1">
    <source>
        <dbReference type="SAM" id="MobiDB-lite"/>
    </source>
</evidence>
<dbReference type="EMBL" id="WJIE01000001">
    <property type="protein sequence ID" value="MRG90493.1"/>
    <property type="molecule type" value="Genomic_DNA"/>
</dbReference>
<accession>A0A6N7PEJ9</accession>
<dbReference type="Proteomes" id="UP000440224">
    <property type="component" value="Unassembled WGS sequence"/>
</dbReference>
<comment type="caution">
    <text evidence="2">The sequence shown here is derived from an EMBL/GenBank/DDBJ whole genome shotgun (WGS) entry which is preliminary data.</text>
</comment>
<keyword evidence="3" id="KW-1185">Reference proteome</keyword>
<feature type="region of interest" description="Disordered" evidence="1">
    <location>
        <begin position="1"/>
        <end position="34"/>
    </location>
</feature>
<dbReference type="AlphaFoldDB" id="A0A6N7PEJ9"/>
<sequence length="114" mass="11962">MTLTLVRPSREGQDGGRPSRRRPKKNPKLSLSSAERARLRAAIRNLRRAFGSYPCFAAATGLSLSTVEKAGSTGRVSLGFVLAVARSVGSTVERLIGPPVVADACPLCGKGAAR</sequence>